<dbReference type="PANTHER" id="PTHR23028:SF134">
    <property type="entry name" value="PUTATIVE (AFU_ORTHOLOGUE AFUA_4G08520)-RELATED"/>
    <property type="match status" value="1"/>
</dbReference>
<dbReference type="STRING" id="742726.HMPREF9448_02578"/>
<dbReference type="Proteomes" id="UP000006044">
    <property type="component" value="Unassembled WGS sequence"/>
</dbReference>
<feature type="transmembrane region" description="Helical" evidence="1">
    <location>
        <begin position="278"/>
        <end position="300"/>
    </location>
</feature>
<gene>
    <name evidence="3" type="ORF">HMPREF9448_02578</name>
</gene>
<keyword evidence="1" id="KW-0472">Membrane</keyword>
<dbReference type="HOGENOM" id="CLU_005679_2_1_10"/>
<feature type="transmembrane region" description="Helical" evidence="1">
    <location>
        <begin position="89"/>
        <end position="107"/>
    </location>
</feature>
<feature type="transmembrane region" description="Helical" evidence="1">
    <location>
        <begin position="312"/>
        <end position="330"/>
    </location>
</feature>
<keyword evidence="1" id="KW-1133">Transmembrane helix</keyword>
<dbReference type="Pfam" id="PF01757">
    <property type="entry name" value="Acyl_transf_3"/>
    <property type="match status" value="1"/>
</dbReference>
<feature type="transmembrane region" description="Helical" evidence="1">
    <location>
        <begin position="255"/>
        <end position="272"/>
    </location>
</feature>
<evidence type="ECO:0000313" key="3">
    <source>
        <dbReference type="EMBL" id="EJZ61902.1"/>
    </source>
</evidence>
<dbReference type="eggNOG" id="COG1835">
    <property type="taxonomic scope" value="Bacteria"/>
</dbReference>
<dbReference type="AlphaFoldDB" id="K0WRE6"/>
<dbReference type="OrthoDB" id="9796461at2"/>
<sequence length="387" mass="43624">MEKITDAVMSEKPRYAILDGLRGVAAVIVVAFHLFETYSKGPAYQILNHGYLAVDFFFVLSGFVIGYAYDNRWGKMSTLAFFKRRLIRLHPMVIMGSAIGALLFYFGNCERFPLIDQTAWWQVLLMFLLACTMIPALTSWDIRGWQETNPLNGPTWSLLWEYLANILYALVVRRFSKIALVCFVSFAAFLTLDLTLNLDVFGLLAHRDITAYTVIGGWSITPEQVYIGIVRVLYPFFGGLLLFRIGKLIRVKAGFWWCSLLVVAALVMPRIGGETDAWQNGIYDAACILLLFPVIVAMGAGSEVKGKHSVAVCNYLGEISYPLYITHYPFAYMQMAWVTHNPDASMGAHVFVSVSTFILSVGVAHACLKLYDLPVRNWLKNRFLVNK</sequence>
<dbReference type="GeneID" id="77849758"/>
<feature type="transmembrane region" description="Helical" evidence="1">
    <location>
        <begin position="350"/>
        <end position="371"/>
    </location>
</feature>
<name>K0WRE6_9BACT</name>
<dbReference type="PANTHER" id="PTHR23028">
    <property type="entry name" value="ACETYLTRANSFERASE"/>
    <property type="match status" value="1"/>
</dbReference>
<dbReference type="InterPro" id="IPR002656">
    <property type="entry name" value="Acyl_transf_3_dom"/>
</dbReference>
<comment type="caution">
    <text evidence="3">The sequence shown here is derived from an EMBL/GenBank/DDBJ whole genome shotgun (WGS) entry which is preliminary data.</text>
</comment>
<dbReference type="RefSeq" id="WP_008862956.1">
    <property type="nucleotide sequence ID" value="NZ_JH815206.1"/>
</dbReference>
<protein>
    <recommendedName>
        <fullName evidence="2">Acyltransferase 3 domain-containing protein</fullName>
    </recommendedName>
</protein>
<proteinExistence type="predicted"/>
<feature type="transmembrane region" description="Helical" evidence="1">
    <location>
        <begin position="20"/>
        <end position="38"/>
    </location>
</feature>
<feature type="transmembrane region" description="Helical" evidence="1">
    <location>
        <begin position="225"/>
        <end position="243"/>
    </location>
</feature>
<keyword evidence="1" id="KW-0812">Transmembrane</keyword>
<feature type="transmembrane region" description="Helical" evidence="1">
    <location>
        <begin position="119"/>
        <end position="142"/>
    </location>
</feature>
<dbReference type="PATRIC" id="fig|742726.3.peg.2688"/>
<evidence type="ECO:0000313" key="4">
    <source>
        <dbReference type="Proteomes" id="UP000006044"/>
    </source>
</evidence>
<feature type="transmembrane region" description="Helical" evidence="1">
    <location>
        <begin position="50"/>
        <end position="69"/>
    </location>
</feature>
<evidence type="ECO:0000256" key="1">
    <source>
        <dbReference type="SAM" id="Phobius"/>
    </source>
</evidence>
<accession>K0WRE6</accession>
<dbReference type="InterPro" id="IPR050879">
    <property type="entry name" value="Acyltransferase_3"/>
</dbReference>
<evidence type="ECO:0000259" key="2">
    <source>
        <dbReference type="Pfam" id="PF01757"/>
    </source>
</evidence>
<organism evidence="3 4">
    <name type="scientific">Barnesiella intestinihominis YIT 11860</name>
    <dbReference type="NCBI Taxonomy" id="742726"/>
    <lineage>
        <taxon>Bacteria</taxon>
        <taxon>Pseudomonadati</taxon>
        <taxon>Bacteroidota</taxon>
        <taxon>Bacteroidia</taxon>
        <taxon>Bacteroidales</taxon>
        <taxon>Barnesiellaceae</taxon>
        <taxon>Barnesiella</taxon>
    </lineage>
</organism>
<reference evidence="3 4" key="1">
    <citation type="submission" date="2012-08" db="EMBL/GenBank/DDBJ databases">
        <title>The Genome Sequence of Barnesiella intestinihominis YIT 11860.</title>
        <authorList>
            <consortium name="The Broad Institute Genome Sequencing Platform"/>
            <person name="Earl A."/>
            <person name="Ward D."/>
            <person name="Feldgarden M."/>
            <person name="Gevers D."/>
            <person name="Morotomi M."/>
            <person name="Walker B."/>
            <person name="Young S.K."/>
            <person name="Zeng Q."/>
            <person name="Gargeya S."/>
            <person name="Fitzgerald M."/>
            <person name="Haas B."/>
            <person name="Abouelleil A."/>
            <person name="Alvarado L."/>
            <person name="Arachchi H.M."/>
            <person name="Berlin A.M."/>
            <person name="Chapman S.B."/>
            <person name="Goldberg J."/>
            <person name="Griggs A."/>
            <person name="Gujja S."/>
            <person name="Hansen M."/>
            <person name="Howarth C."/>
            <person name="Imamovic A."/>
            <person name="Larimer J."/>
            <person name="McCowen C."/>
            <person name="Montmayeur A."/>
            <person name="Murphy C."/>
            <person name="Neiman D."/>
            <person name="Pearson M."/>
            <person name="Priest M."/>
            <person name="Roberts A."/>
            <person name="Saif S."/>
            <person name="Shea T."/>
            <person name="Sisk P."/>
            <person name="Sykes S."/>
            <person name="Wortman J."/>
            <person name="Nusbaum C."/>
            <person name="Birren B."/>
        </authorList>
    </citation>
    <scope>NUCLEOTIDE SEQUENCE [LARGE SCALE GENOMIC DNA]</scope>
    <source>
        <strain evidence="3 4">YIT 11860</strain>
    </source>
</reference>
<feature type="transmembrane region" description="Helical" evidence="1">
    <location>
        <begin position="178"/>
        <end position="205"/>
    </location>
</feature>
<dbReference type="GO" id="GO:0016747">
    <property type="term" value="F:acyltransferase activity, transferring groups other than amino-acyl groups"/>
    <property type="evidence" value="ECO:0007669"/>
    <property type="project" value="InterPro"/>
</dbReference>
<dbReference type="EMBL" id="ADLE01000018">
    <property type="protein sequence ID" value="EJZ61902.1"/>
    <property type="molecule type" value="Genomic_DNA"/>
</dbReference>
<feature type="domain" description="Acyltransferase 3" evidence="2">
    <location>
        <begin position="17"/>
        <end position="363"/>
    </location>
</feature>
<keyword evidence="4" id="KW-1185">Reference proteome</keyword>